<dbReference type="AlphaFoldDB" id="A0A266QDP5"/>
<name>A0A266QDP5_9GAMM</name>
<accession>A0A266QDP5</accession>
<keyword evidence="1" id="KW-0812">Transmembrane</keyword>
<gene>
    <name evidence="3" type="ORF">CBP51_11095</name>
</gene>
<dbReference type="InterPro" id="IPR046474">
    <property type="entry name" value="DUF6795"/>
</dbReference>
<evidence type="ECO:0000259" key="2">
    <source>
        <dbReference type="Pfam" id="PF20598"/>
    </source>
</evidence>
<dbReference type="RefSeq" id="WP_078044577.1">
    <property type="nucleotide sequence ID" value="NZ_NHNI01000001.1"/>
</dbReference>
<dbReference type="EMBL" id="NHNI01000001">
    <property type="protein sequence ID" value="OZY87489.1"/>
    <property type="molecule type" value="Genomic_DNA"/>
</dbReference>
<evidence type="ECO:0000256" key="1">
    <source>
        <dbReference type="SAM" id="Phobius"/>
    </source>
</evidence>
<evidence type="ECO:0000313" key="3">
    <source>
        <dbReference type="EMBL" id="OZY87489.1"/>
    </source>
</evidence>
<feature type="domain" description="DUF6795" evidence="2">
    <location>
        <begin position="46"/>
        <end position="148"/>
    </location>
</feature>
<keyword evidence="4" id="KW-1185">Reference proteome</keyword>
<dbReference type="Proteomes" id="UP000216101">
    <property type="component" value="Unassembled WGS sequence"/>
</dbReference>
<feature type="transmembrane region" description="Helical" evidence="1">
    <location>
        <begin position="14"/>
        <end position="36"/>
    </location>
</feature>
<protein>
    <recommendedName>
        <fullName evidence="2">DUF6795 domain-containing protein</fullName>
    </recommendedName>
</protein>
<organism evidence="3 4">
    <name type="scientific">Cellvibrio mixtus</name>
    <dbReference type="NCBI Taxonomy" id="39650"/>
    <lineage>
        <taxon>Bacteria</taxon>
        <taxon>Pseudomonadati</taxon>
        <taxon>Pseudomonadota</taxon>
        <taxon>Gammaproteobacteria</taxon>
        <taxon>Cellvibrionales</taxon>
        <taxon>Cellvibrionaceae</taxon>
        <taxon>Cellvibrio</taxon>
    </lineage>
</organism>
<keyword evidence="1" id="KW-0472">Membrane</keyword>
<sequence>MLNTSKFFYFKRSIVIYLFIVFSLFYSISGVAMSLFGTEVVLFSPMQGKLTYQGKPAAKAKIVRHVIWKDDVGEKETYYANENGEFSLPIKTDKVRIPLLGEFNILQEIWVYYDDQEIPIWGRARGNIVEYGELGGIPKNFRCELTDEPVSLNDKEGLFITSCKWDLIDKKGNK</sequence>
<comment type="caution">
    <text evidence="3">The sequence shown here is derived from an EMBL/GenBank/DDBJ whole genome shotgun (WGS) entry which is preliminary data.</text>
</comment>
<evidence type="ECO:0000313" key="4">
    <source>
        <dbReference type="Proteomes" id="UP000216101"/>
    </source>
</evidence>
<keyword evidence="1" id="KW-1133">Transmembrane helix</keyword>
<reference evidence="4" key="1">
    <citation type="submission" date="2017-05" db="EMBL/GenBank/DDBJ databases">
        <authorList>
            <person name="Barney B.M."/>
        </authorList>
    </citation>
    <scope>NUCLEOTIDE SEQUENCE [LARGE SCALE GENOMIC DNA]</scope>
    <source>
        <strain evidence="4">PSBB022</strain>
    </source>
</reference>
<proteinExistence type="predicted"/>
<dbReference type="Pfam" id="PF20598">
    <property type="entry name" value="DUF6795"/>
    <property type="match status" value="1"/>
</dbReference>